<feature type="signal peptide" evidence="1">
    <location>
        <begin position="1"/>
        <end position="23"/>
    </location>
</feature>
<evidence type="ECO:0008006" key="4">
    <source>
        <dbReference type="Google" id="ProtNLM"/>
    </source>
</evidence>
<dbReference type="EMBL" id="CP024923">
    <property type="protein sequence ID" value="ATY34232.1"/>
    <property type="molecule type" value="Genomic_DNA"/>
</dbReference>
<organism evidence="2 3">
    <name type="scientific">Sphingomonas psychrotolerans</name>
    <dbReference type="NCBI Taxonomy" id="1327635"/>
    <lineage>
        <taxon>Bacteria</taxon>
        <taxon>Pseudomonadati</taxon>
        <taxon>Pseudomonadota</taxon>
        <taxon>Alphaproteobacteria</taxon>
        <taxon>Sphingomonadales</taxon>
        <taxon>Sphingomonadaceae</taxon>
        <taxon>Sphingomonas</taxon>
    </lineage>
</organism>
<dbReference type="OrthoDB" id="9871865at2"/>
<accession>A0A2K8MK14</accession>
<feature type="chain" id="PRO_5014629336" description="Type II secretion system protein GspC N-terminal domain-containing protein" evidence="1">
    <location>
        <begin position="24"/>
        <end position="153"/>
    </location>
</feature>
<sequence length="153" mass="15449">MLPLVLAALLCAALAFQTLVGGAFDLPVAGPVRGGAPAGLAATRPSPMVVDPAIGARSMFTPILMPPKESAAAQTLLGSYAVVGAIRIGRAGYAIAQGPDGRTFRAGPGARIGEWQVRGVSQEEVRLARAGERMTVRFGPSGPVTTAAGNGSQ</sequence>
<evidence type="ECO:0000256" key="1">
    <source>
        <dbReference type="SAM" id="SignalP"/>
    </source>
</evidence>
<reference evidence="2 3" key="1">
    <citation type="submission" date="2017-11" db="EMBL/GenBank/DDBJ databases">
        <title>Complete genome sequence of Sphingomonas sp. Strain Cra20, a psychrotolerant potential plant growth promoting rhizobacteria.</title>
        <authorList>
            <person name="Luo Y."/>
        </authorList>
    </citation>
    <scope>NUCLEOTIDE SEQUENCE [LARGE SCALE GENOMIC DNA]</scope>
    <source>
        <strain evidence="2 3">Cra20</strain>
    </source>
</reference>
<keyword evidence="1" id="KW-0732">Signal</keyword>
<keyword evidence="3" id="KW-1185">Reference proteome</keyword>
<gene>
    <name evidence="2" type="ORF">CVN68_21595</name>
</gene>
<proteinExistence type="predicted"/>
<protein>
    <recommendedName>
        <fullName evidence="4">Type II secretion system protein GspC N-terminal domain-containing protein</fullName>
    </recommendedName>
</protein>
<evidence type="ECO:0000313" key="2">
    <source>
        <dbReference type="EMBL" id="ATY34232.1"/>
    </source>
</evidence>
<dbReference type="Proteomes" id="UP000229081">
    <property type="component" value="Chromosome"/>
</dbReference>
<dbReference type="KEGG" id="sphc:CVN68_21595"/>
<dbReference type="AlphaFoldDB" id="A0A2K8MK14"/>
<evidence type="ECO:0000313" key="3">
    <source>
        <dbReference type="Proteomes" id="UP000229081"/>
    </source>
</evidence>
<name>A0A2K8MK14_9SPHN</name>